<dbReference type="AlphaFoldDB" id="A0A159ZAC0"/>
<feature type="region of interest" description="Disordered" evidence="6">
    <location>
        <begin position="392"/>
        <end position="427"/>
    </location>
</feature>
<evidence type="ECO:0000256" key="3">
    <source>
        <dbReference type="ARBA" id="ARBA00022692"/>
    </source>
</evidence>
<comment type="similarity">
    <text evidence="2">Belongs to the autoinducer-2 exporter (AI-2E) (TC 2.A.86) family.</text>
</comment>
<evidence type="ECO:0008006" key="10">
    <source>
        <dbReference type="Google" id="ProtNLM"/>
    </source>
</evidence>
<dbReference type="PANTHER" id="PTHR21716:SF16">
    <property type="entry name" value="BLL1467 PROTEIN"/>
    <property type="match status" value="1"/>
</dbReference>
<accession>A0A159ZAC0</accession>
<evidence type="ECO:0000256" key="5">
    <source>
        <dbReference type="ARBA" id="ARBA00023136"/>
    </source>
</evidence>
<evidence type="ECO:0000256" key="4">
    <source>
        <dbReference type="ARBA" id="ARBA00022989"/>
    </source>
</evidence>
<dbReference type="PANTHER" id="PTHR21716">
    <property type="entry name" value="TRANSMEMBRANE PROTEIN"/>
    <property type="match status" value="1"/>
</dbReference>
<reference evidence="8 9" key="1">
    <citation type="submission" date="2015-09" db="EMBL/GenBank/DDBJ databases">
        <title>Complete genome sequence of Defluviimonas alba cai42t isolated from an oilfield in Xinjiang.</title>
        <authorList>
            <person name="Geng S."/>
            <person name="Pan X."/>
            <person name="Wu X."/>
        </authorList>
    </citation>
    <scope>NUCLEOTIDE SEQUENCE [LARGE SCALE GENOMIC DNA]</scope>
    <source>
        <strain evidence="9">cai42</strain>
    </source>
</reference>
<dbReference type="OrthoDB" id="9799225at2"/>
<feature type="transmembrane region" description="Helical" evidence="7">
    <location>
        <begin position="273"/>
        <end position="292"/>
    </location>
</feature>
<feature type="region of interest" description="Disordered" evidence="6">
    <location>
        <begin position="136"/>
        <end position="172"/>
    </location>
</feature>
<evidence type="ECO:0000256" key="7">
    <source>
        <dbReference type="SAM" id="Phobius"/>
    </source>
</evidence>
<dbReference type="Pfam" id="PF01594">
    <property type="entry name" value="AI-2E_transport"/>
    <property type="match status" value="1"/>
</dbReference>
<organism evidence="8 9">
    <name type="scientific">Frigidibacter mobilis</name>
    <dbReference type="NCBI Taxonomy" id="1335048"/>
    <lineage>
        <taxon>Bacteria</taxon>
        <taxon>Pseudomonadati</taxon>
        <taxon>Pseudomonadota</taxon>
        <taxon>Alphaproteobacteria</taxon>
        <taxon>Rhodobacterales</taxon>
        <taxon>Paracoccaceae</taxon>
        <taxon>Frigidibacter</taxon>
    </lineage>
</organism>
<comment type="subcellular location">
    <subcellularLocation>
        <location evidence="1">Membrane</location>
        <topology evidence="1">Multi-pass membrane protein</topology>
    </subcellularLocation>
</comment>
<feature type="transmembrane region" description="Helical" evidence="7">
    <location>
        <begin position="29"/>
        <end position="62"/>
    </location>
</feature>
<evidence type="ECO:0000313" key="9">
    <source>
        <dbReference type="Proteomes" id="UP000076128"/>
    </source>
</evidence>
<dbReference type="RefSeq" id="WP_066817526.1">
    <property type="nucleotide sequence ID" value="NZ_CP012661.1"/>
</dbReference>
<dbReference type="InterPro" id="IPR002549">
    <property type="entry name" value="AI-2E-like"/>
</dbReference>
<dbReference type="GO" id="GO:0016020">
    <property type="term" value="C:membrane"/>
    <property type="evidence" value="ECO:0007669"/>
    <property type="project" value="UniProtKB-SubCell"/>
</dbReference>
<dbReference type="Proteomes" id="UP000076128">
    <property type="component" value="Chromosome"/>
</dbReference>
<feature type="transmembrane region" description="Helical" evidence="7">
    <location>
        <begin position="245"/>
        <end position="267"/>
    </location>
</feature>
<dbReference type="GO" id="GO:0055085">
    <property type="term" value="P:transmembrane transport"/>
    <property type="evidence" value="ECO:0007669"/>
    <property type="project" value="TreeGrafter"/>
</dbReference>
<dbReference type="STRING" id="1335048.AKL17_4600"/>
<feature type="transmembrane region" description="Helical" evidence="7">
    <location>
        <begin position="299"/>
        <end position="321"/>
    </location>
</feature>
<keyword evidence="5 7" id="KW-0472">Membrane</keyword>
<feature type="transmembrane region" description="Helical" evidence="7">
    <location>
        <begin position="74"/>
        <end position="98"/>
    </location>
</feature>
<keyword evidence="4 7" id="KW-1133">Transmembrane helix</keyword>
<evidence type="ECO:0000256" key="1">
    <source>
        <dbReference type="ARBA" id="ARBA00004141"/>
    </source>
</evidence>
<evidence type="ECO:0000256" key="6">
    <source>
        <dbReference type="SAM" id="MobiDB-lite"/>
    </source>
</evidence>
<proteinExistence type="inferred from homology"/>
<dbReference type="KEGG" id="daa:AKL17_4600"/>
<dbReference type="PATRIC" id="fig|1335048.3.peg.4773"/>
<feature type="transmembrane region" description="Helical" evidence="7">
    <location>
        <begin position="341"/>
        <end position="374"/>
    </location>
</feature>
<gene>
    <name evidence="8" type="ORF">AKL17_4600</name>
</gene>
<feature type="transmembrane region" description="Helical" evidence="7">
    <location>
        <begin position="193"/>
        <end position="216"/>
    </location>
</feature>
<evidence type="ECO:0000313" key="8">
    <source>
        <dbReference type="EMBL" id="AMY71810.1"/>
    </source>
</evidence>
<dbReference type="EMBL" id="CP012661">
    <property type="protein sequence ID" value="AMY71810.1"/>
    <property type="molecule type" value="Genomic_DNA"/>
</dbReference>
<keyword evidence="3 7" id="KW-0812">Transmembrane</keyword>
<keyword evidence="9" id="KW-1185">Reference proteome</keyword>
<evidence type="ECO:0000256" key="2">
    <source>
        <dbReference type="ARBA" id="ARBA00009773"/>
    </source>
</evidence>
<name>A0A159ZAC0_9RHOB</name>
<protein>
    <recommendedName>
        <fullName evidence="10">AI-2E family transporter</fullName>
    </recommendedName>
</protein>
<sequence>MSQAPGSYDPDLPPPGPVSAPPNWAPGWAVIGIFVILLFASLMLARVFLMPLTMAILLYFVFAPLRRRMDRLGVPSALTAIGVTFGLIGVIFAIGLVLSGPASDLVRGAPQIADRLEQKFGGLRDKLSDMRGFLNRLDGEDGDEEGRQRSVASSLGLEDPATKAEAPPAPQEDLMPVDGTNLIMSIASSTPALLGQIGFVLLLLFFMLASGDLLYLKIVQSFATMAQKRRAYAALRQIEESLGSYLGTITIINAGLGTSIGLAMWWWGMPAPAMFGVGAFLLNFIPYIGLILGTALATAIALVTMDGFLAPILVGATYAGLSSIEGQLVTPYSVSRRLEMNTVVVFITVALWAWLWSVAGMIVAVPMLVVFRVLCDHIPGLERLGNFLGGERPAPLGPEGDEIRGEDGVPGSGDEAAPGMGRDVHPV</sequence>